<keyword evidence="1" id="KW-0472">Membrane</keyword>
<gene>
    <name evidence="2" type="ORF">M5G21_12640</name>
</gene>
<reference evidence="2" key="1">
    <citation type="submission" date="2022-05" db="EMBL/GenBank/DDBJ databases">
        <title>Novel Pseudomonas spp. Isolated from a Rainbow Trout Aquaculture Facility.</title>
        <authorList>
            <person name="Testerman T."/>
            <person name="Graf J."/>
        </authorList>
    </citation>
    <scope>NUCLEOTIDE SEQUENCE</scope>
    <source>
        <strain evidence="2">ID1050</strain>
    </source>
</reference>
<name>A0ABT5NDI9_9PSED</name>
<feature type="transmembrane region" description="Helical" evidence="1">
    <location>
        <begin position="12"/>
        <end position="29"/>
    </location>
</feature>
<accession>A0ABT5NDI9</accession>
<keyword evidence="1" id="KW-0812">Transmembrane</keyword>
<proteinExistence type="predicted"/>
<dbReference type="EMBL" id="JAMDHD010000020">
    <property type="protein sequence ID" value="MDD0985795.1"/>
    <property type="molecule type" value="Genomic_DNA"/>
</dbReference>
<keyword evidence="1" id="KW-1133">Transmembrane helix</keyword>
<organism evidence="2 3">
    <name type="scientific">Pseudomonas shahriarae</name>
    <dbReference type="NCBI Taxonomy" id="2745512"/>
    <lineage>
        <taxon>Bacteria</taxon>
        <taxon>Pseudomonadati</taxon>
        <taxon>Pseudomonadota</taxon>
        <taxon>Gammaproteobacteria</taxon>
        <taxon>Pseudomonadales</taxon>
        <taxon>Pseudomonadaceae</taxon>
        <taxon>Pseudomonas</taxon>
    </lineage>
</organism>
<comment type="caution">
    <text evidence="2">The sequence shown here is derived from an EMBL/GenBank/DDBJ whole genome shotgun (WGS) entry which is preliminary data.</text>
</comment>
<protein>
    <submittedName>
        <fullName evidence="2">Uncharacterized protein</fullName>
    </submittedName>
</protein>
<dbReference type="RefSeq" id="WP_273865853.1">
    <property type="nucleotide sequence ID" value="NZ_JAMDHD010000020.1"/>
</dbReference>
<evidence type="ECO:0000313" key="2">
    <source>
        <dbReference type="EMBL" id="MDD0985795.1"/>
    </source>
</evidence>
<sequence length="53" mass="6478">MACIEFKLKTTLSWWVTPLINCAVVWYWLTRRNEIEPDFIDWIVRHGLKIELE</sequence>
<dbReference type="Proteomes" id="UP001148189">
    <property type="component" value="Unassembled WGS sequence"/>
</dbReference>
<evidence type="ECO:0000256" key="1">
    <source>
        <dbReference type="SAM" id="Phobius"/>
    </source>
</evidence>
<evidence type="ECO:0000313" key="3">
    <source>
        <dbReference type="Proteomes" id="UP001148189"/>
    </source>
</evidence>
<keyword evidence="3" id="KW-1185">Reference proteome</keyword>